<evidence type="ECO:0000256" key="5">
    <source>
        <dbReference type="ARBA" id="ARBA00022840"/>
    </source>
</evidence>
<dbReference type="EMBL" id="LSRX01000219">
    <property type="protein sequence ID" value="OLQ04058.1"/>
    <property type="molecule type" value="Genomic_DNA"/>
</dbReference>
<feature type="domain" description="DNA2/NAM7 helicase-like C-terminal" evidence="9">
    <location>
        <begin position="1688"/>
        <end position="1773"/>
    </location>
</feature>
<evidence type="ECO:0000256" key="3">
    <source>
        <dbReference type="ARBA" id="ARBA00022801"/>
    </source>
</evidence>
<feature type="coiled-coil region" evidence="6">
    <location>
        <begin position="639"/>
        <end position="666"/>
    </location>
</feature>
<dbReference type="Pfam" id="PF13086">
    <property type="entry name" value="AAA_11"/>
    <property type="match status" value="1"/>
</dbReference>
<dbReference type="InterPro" id="IPR041679">
    <property type="entry name" value="DNA2/NAM7-like_C"/>
</dbReference>
<evidence type="ECO:0000313" key="10">
    <source>
        <dbReference type="EMBL" id="OLQ04058.1"/>
    </source>
</evidence>
<keyword evidence="6" id="KW-0175">Coiled coil</keyword>
<evidence type="ECO:0000256" key="7">
    <source>
        <dbReference type="SAM" id="MobiDB-lite"/>
    </source>
</evidence>
<dbReference type="InterPro" id="IPR047187">
    <property type="entry name" value="SF1_C_Upf1"/>
</dbReference>
<evidence type="ECO:0000256" key="4">
    <source>
        <dbReference type="ARBA" id="ARBA00022806"/>
    </source>
</evidence>
<dbReference type="CDD" id="cd18808">
    <property type="entry name" value="SF1_C_Upf1"/>
    <property type="match status" value="1"/>
</dbReference>
<evidence type="ECO:0000313" key="11">
    <source>
        <dbReference type="Proteomes" id="UP000186817"/>
    </source>
</evidence>
<comment type="similarity">
    <text evidence="1">Belongs to the DNA2/NAM7 helicase family.</text>
</comment>
<dbReference type="GO" id="GO:0016787">
    <property type="term" value="F:hydrolase activity"/>
    <property type="evidence" value="ECO:0007669"/>
    <property type="project" value="UniProtKB-KW"/>
</dbReference>
<dbReference type="InterPro" id="IPR041677">
    <property type="entry name" value="DNA2/NAM7_AAA_11"/>
</dbReference>
<keyword evidence="4" id="KW-0347">Helicase</keyword>
<dbReference type="GO" id="GO:0043139">
    <property type="term" value="F:5'-3' DNA helicase activity"/>
    <property type="evidence" value="ECO:0007669"/>
    <property type="project" value="TreeGrafter"/>
</dbReference>
<accession>A0A1Q9E9H5</accession>
<evidence type="ECO:0000259" key="9">
    <source>
        <dbReference type="Pfam" id="PF13087"/>
    </source>
</evidence>
<dbReference type="Gene3D" id="3.40.50.300">
    <property type="entry name" value="P-loop containing nucleotide triphosphate hydrolases"/>
    <property type="match status" value="2"/>
</dbReference>
<sequence>MAVAEFEPPTVPATACELAEMGKTGVVAGSSAAAPGCLEGDDFSHAAKKRRVLRAASSLAPNSVQLDAYSDLDAGSLVADSTSKLAQDACVDVGAAGVDDDEKELKLVRSANVAPRGRKRPFLRAASSLAPSQSTWRDSPSPVAEDDVQEEVEAAGAIVHEIVQPQFHSDAHGMSNSPEKAKAASIVERGNTTVFSNQGTIAPTLVVESDNHGTKGWLDCFPGHVLPDNQMELLAQKGDKEIVAATCHGRSESACVEQVLLEVSSVEPANTDVPTNLGTLTPTLVVESENHGVYGTKGELDCPLRPASLALQMELCNGTAGVVATCHGRSEPAPVEQQLVDNGTMPGLDRVLSKLPRQPARRRIVGKQRVPALAKNGSVLIRQSLGHTLRPPEAGFLVRVQGDGWGGPSGSASFLATITEADDDTYTVIRRGDCHGSWDETHVLKRECSILARTIQLRDARQPLLQTPRRRAIMEKICHTAAENVFGLPPLWIIILFLLDVHAGIQTRSRDYPACRPCRNQAPEGHAVTIKGLALCWFCFVAARPTVPPRWGPTASGDGSVSGEGAVSSHGNSTQNPNHVANAWDGWFNTGHSMDEMFNQHLYSGDYDYTSWSQAWHNSWQAWPWPGSKGSMVRPPNAVQTEVQQRKAEEQEQQEWEKKLAEAIDTDVLAGLKMLLEGRGNLTFVFCKELVAKILERAAVQGPVALVEVAEGLFGTQSGAKMTLDIPTYAGMLQRLVLDPACYRPAAVRLLLNVALSKESPVVPVAPGILTDSETVICERNVQVRWTNGEFAGAKVKCRAQRAGDAVLAAADKDIEEEEEKDEVGKEWPEELVFRNSGCWPELNGVFKRTRDFDHVSQHQRPTYERMVSARSGDMRLLCFFWEYSCERERGEQGAQNDAGAAGTAKKRRRRAVSVERGWWLGKRMGGADLMGKGKPGNSELSELPTGADWQLKPPGVEVFQADPGGFVDQEQLGIEALQRLNLSSLQGHVVSPQGVRSARYFGHFCSLLHLEYLQEVATLRRRASRRSGEELERGGWALTGMRVRDVVERPAKGKGRKGSGKGATSGFQMFLWLPPKTDIDRLRFRKGDSIILSATHPLQDRLAEGQLQDITDKWVLLSFEEVSPPQGCKQRLWRVDKGSNRLSYARQLDSLVSLCTGYVDSTSVGEDCSKIFEIIRNGNVGQADSWASRVWSDLKETAVSDSTAKGDESQVQRMQTDAPRAELAEAFKPGEVVTLHGLQADLNQQGEVVAVNGSIRQAGEHAVEGEDVRINVQVNGSVKAVRVSNLKKVDSESTADSSAKAATGTAATAAEKMICDAAMLTKCVESIPATCTDSQRRAVAATCERRLTIIQGPPGTGKTATAVQILRSWAQLGLKPLLAVADGNIAVDNIAAGLAKQGVDVRAVRVGRPEKIRPELEEITLDNQLRRMKKQKQEQKAAEERAAAMAVLEQTTLRDLKLQASDLNARSGLNCILPSTLQAAQVSDQRAKGSSEEQGEGEQMHIPAARVLELALESICTAEELKQKRNIKSNRSEFKRAGRSWKRNISSAKQCTAVLSAWQWHRRRFVRLITAGGGLLAKLLLCKRSSDAVSVSYSLETIAPCQLPPTVQSQEAWKKLGKDVLRFCSQLSSACKAERRGLEPYFLDTQFRSHPKLVEWVASSIYGGRLKSGIHDGARPPMKGFDWPRSVLDAGCTAEDLGVVTPYMAQERGMKWNASKNSRTLEIASSMSAGVDNFQGREKELIVFSAVRNNAAGRVGFLADWRRLNVMLTRQELCLDFALLRHCPPLPSEVLDEAWHDIVRAAKRAEKRPHVKSLLHNLFEFEQAPQTEKAFCKFVKEHLGDRCQAVAGGDESQRRGSEQRHGGMVCFAFYKASAAAQRRSNEEELPKMLTEVAIAKPADIPKLRFQDLGDPDPNRRSRWRSWKFVAQEFLWAPNPEHTWSWQELKEKMHDYYQTFLTVSNQTDNRSKKQLFREMSWQSLPEEWFVKVQLKPLDQQQAARMVWKANRQDFHEQGASHAECISISKEKEEDPICPLL</sequence>
<evidence type="ECO:0000256" key="1">
    <source>
        <dbReference type="ARBA" id="ARBA00007913"/>
    </source>
</evidence>
<evidence type="ECO:0000256" key="2">
    <source>
        <dbReference type="ARBA" id="ARBA00022741"/>
    </source>
</evidence>
<protein>
    <submittedName>
        <fullName evidence="10">DNA polymerase alpha-associated DNA helicase A</fullName>
    </submittedName>
</protein>
<dbReference type="SUPFAM" id="SSF52540">
    <property type="entry name" value="P-loop containing nucleoside triphosphate hydrolases"/>
    <property type="match status" value="1"/>
</dbReference>
<comment type="caution">
    <text evidence="10">The sequence shown here is derived from an EMBL/GenBank/DDBJ whole genome shotgun (WGS) entry which is preliminary data.</text>
</comment>
<dbReference type="GO" id="GO:0005524">
    <property type="term" value="F:ATP binding"/>
    <property type="evidence" value="ECO:0007669"/>
    <property type="project" value="UniProtKB-KW"/>
</dbReference>
<dbReference type="InterPro" id="IPR050534">
    <property type="entry name" value="Coronavir_polyprotein_1ab"/>
</dbReference>
<keyword evidence="2" id="KW-0547">Nucleotide-binding</keyword>
<dbReference type="Pfam" id="PF13087">
    <property type="entry name" value="AAA_12"/>
    <property type="match status" value="1"/>
</dbReference>
<evidence type="ECO:0000259" key="8">
    <source>
        <dbReference type="Pfam" id="PF13086"/>
    </source>
</evidence>
<proteinExistence type="inferred from homology"/>
<feature type="domain" description="DNA2/NAM7 helicase helicase" evidence="8">
    <location>
        <begin position="1333"/>
        <end position="1550"/>
    </location>
</feature>
<keyword evidence="11" id="KW-1185">Reference proteome</keyword>
<dbReference type="InterPro" id="IPR027417">
    <property type="entry name" value="P-loop_NTPase"/>
</dbReference>
<dbReference type="PANTHER" id="PTHR43788:SF16">
    <property type="entry name" value="HELICASE WITH ZINC FINGER 2"/>
    <property type="match status" value="1"/>
</dbReference>
<name>A0A1Q9E9H5_SYMMI</name>
<dbReference type="Proteomes" id="UP000186817">
    <property type="component" value="Unassembled WGS sequence"/>
</dbReference>
<feature type="region of interest" description="Disordered" evidence="7">
    <location>
        <begin position="551"/>
        <end position="576"/>
    </location>
</feature>
<organism evidence="10 11">
    <name type="scientific">Symbiodinium microadriaticum</name>
    <name type="common">Dinoflagellate</name>
    <name type="synonym">Zooxanthella microadriatica</name>
    <dbReference type="NCBI Taxonomy" id="2951"/>
    <lineage>
        <taxon>Eukaryota</taxon>
        <taxon>Sar</taxon>
        <taxon>Alveolata</taxon>
        <taxon>Dinophyceae</taxon>
        <taxon>Suessiales</taxon>
        <taxon>Symbiodiniaceae</taxon>
        <taxon>Symbiodinium</taxon>
    </lineage>
</organism>
<reference evidence="10 11" key="1">
    <citation type="submission" date="2016-02" db="EMBL/GenBank/DDBJ databases">
        <title>Genome analysis of coral dinoflagellate symbionts highlights evolutionary adaptations to a symbiotic lifestyle.</title>
        <authorList>
            <person name="Aranda M."/>
            <person name="Li Y."/>
            <person name="Liew Y.J."/>
            <person name="Baumgarten S."/>
            <person name="Simakov O."/>
            <person name="Wilson M."/>
            <person name="Piel J."/>
            <person name="Ashoor H."/>
            <person name="Bougouffa S."/>
            <person name="Bajic V.B."/>
            <person name="Ryu T."/>
            <person name="Ravasi T."/>
            <person name="Bayer T."/>
            <person name="Micklem G."/>
            <person name="Kim H."/>
            <person name="Bhak J."/>
            <person name="Lajeunesse T.C."/>
            <person name="Voolstra C.R."/>
        </authorList>
    </citation>
    <scope>NUCLEOTIDE SEQUENCE [LARGE SCALE GENOMIC DNA]</scope>
    <source>
        <strain evidence="10 11">CCMP2467</strain>
    </source>
</reference>
<keyword evidence="3" id="KW-0378">Hydrolase</keyword>
<keyword evidence="5" id="KW-0067">ATP-binding</keyword>
<dbReference type="PANTHER" id="PTHR43788">
    <property type="entry name" value="DNA2/NAM7 HELICASE FAMILY MEMBER"/>
    <property type="match status" value="1"/>
</dbReference>
<gene>
    <name evidence="10" type="primary">hcs1</name>
    <name evidence="10" type="ORF">AK812_SmicGene12924</name>
</gene>
<dbReference type="OrthoDB" id="434548at2759"/>
<evidence type="ECO:0000256" key="6">
    <source>
        <dbReference type="SAM" id="Coils"/>
    </source>
</evidence>